<proteinExistence type="predicted"/>
<feature type="chain" id="PRO_5012725604" evidence="1">
    <location>
        <begin position="23"/>
        <end position="227"/>
    </location>
</feature>
<name>A0A1M5RAT0_9RHOB</name>
<reference evidence="2 3" key="1">
    <citation type="submission" date="2016-11" db="EMBL/GenBank/DDBJ databases">
        <authorList>
            <person name="Jaros S."/>
            <person name="Januszkiewicz K."/>
            <person name="Wedrychowicz H."/>
        </authorList>
    </citation>
    <scope>NUCLEOTIDE SEQUENCE [LARGE SCALE GENOMIC DNA]</scope>
    <source>
        <strain evidence="2 3">DSM 28715</strain>
    </source>
</reference>
<feature type="signal peptide" evidence="1">
    <location>
        <begin position="1"/>
        <end position="22"/>
    </location>
</feature>
<dbReference type="Proteomes" id="UP000184074">
    <property type="component" value="Unassembled WGS sequence"/>
</dbReference>
<gene>
    <name evidence="2" type="ORF">SAMN05444003_2468</name>
</gene>
<organism evidence="2 3">
    <name type="scientific">Cognatiyoonia sediminum</name>
    <dbReference type="NCBI Taxonomy" id="1508389"/>
    <lineage>
        <taxon>Bacteria</taxon>
        <taxon>Pseudomonadati</taxon>
        <taxon>Pseudomonadota</taxon>
        <taxon>Alphaproteobacteria</taxon>
        <taxon>Rhodobacterales</taxon>
        <taxon>Paracoccaceae</taxon>
        <taxon>Cognatiyoonia</taxon>
    </lineage>
</organism>
<accession>A0A1M5RAT0</accession>
<keyword evidence="1" id="KW-0732">Signal</keyword>
<evidence type="ECO:0000313" key="2">
    <source>
        <dbReference type="EMBL" id="SHH23136.1"/>
    </source>
</evidence>
<dbReference type="RefSeq" id="WP_072901536.1">
    <property type="nucleotide sequence ID" value="NZ_FQXB01000004.1"/>
</dbReference>
<dbReference type="InterPro" id="IPR022472">
    <property type="entry name" value="VPLPA-CTERM"/>
</dbReference>
<dbReference type="EMBL" id="FQXB01000004">
    <property type="protein sequence ID" value="SHH23136.1"/>
    <property type="molecule type" value="Genomic_DNA"/>
</dbReference>
<sequence>MKTKSILAAAAICTLPFTTAQAAVIDFTEGPTGSPALSGSILGLDYVVTGSPSAPNNNEGFGGAAPTNSLGLDFVADGFGVDNDEITATSDSITVSFFEAGTNNLVEVVLQAFAFLDLFPNSNGSGETGIVTASGGGTDSVSFDAGANGGYAELTGLTLIGSSFVFTSGLTNDNAGQADGALAGIDVVLRPDIVGEPNPVPLPAAGWMLLAGVGGMTIVGRRRKSKE</sequence>
<dbReference type="AlphaFoldDB" id="A0A1M5RAT0"/>
<dbReference type="OrthoDB" id="61573at2"/>
<evidence type="ECO:0000256" key="1">
    <source>
        <dbReference type="SAM" id="SignalP"/>
    </source>
</evidence>
<dbReference type="NCBIfam" id="TIGR03370">
    <property type="entry name" value="VPLPA-CTERM"/>
    <property type="match status" value="1"/>
</dbReference>
<evidence type="ECO:0000313" key="3">
    <source>
        <dbReference type="Proteomes" id="UP000184074"/>
    </source>
</evidence>
<protein>
    <submittedName>
        <fullName evidence="2">VPLPA-CTERM protein sorting domain-containing protein</fullName>
    </submittedName>
</protein>
<keyword evidence="3" id="KW-1185">Reference proteome</keyword>